<keyword evidence="13" id="KW-0289">Folate biosynthesis</keyword>
<evidence type="ECO:0000256" key="4">
    <source>
        <dbReference type="ARBA" id="ARBA00008276"/>
    </source>
</evidence>
<evidence type="ECO:0000256" key="10">
    <source>
        <dbReference type="ARBA" id="ARBA00022741"/>
    </source>
</evidence>
<dbReference type="GO" id="GO:0005737">
    <property type="term" value="C:cytoplasm"/>
    <property type="evidence" value="ECO:0007669"/>
    <property type="project" value="TreeGrafter"/>
</dbReference>
<dbReference type="GO" id="GO:0008841">
    <property type="term" value="F:dihydrofolate synthase activity"/>
    <property type="evidence" value="ECO:0007669"/>
    <property type="project" value="UniProtKB-EC"/>
</dbReference>
<evidence type="ECO:0000256" key="1">
    <source>
        <dbReference type="ARBA" id="ARBA00002714"/>
    </source>
</evidence>
<evidence type="ECO:0000256" key="13">
    <source>
        <dbReference type="ARBA" id="ARBA00022909"/>
    </source>
</evidence>
<dbReference type="PROSITE" id="PS01012">
    <property type="entry name" value="FOLYLPOLYGLU_SYNT_2"/>
    <property type="match status" value="1"/>
</dbReference>
<keyword evidence="12" id="KW-0460">Magnesium</keyword>
<dbReference type="Pfam" id="PF08245">
    <property type="entry name" value="Mur_ligase_M"/>
    <property type="match status" value="1"/>
</dbReference>
<gene>
    <name evidence="24" type="ORF">DCW74_04895</name>
    <name evidence="25" type="ORF">DEB45_09080</name>
</gene>
<evidence type="ECO:0000313" key="24">
    <source>
        <dbReference type="EMBL" id="HAW75059.1"/>
    </source>
</evidence>
<dbReference type="InterPro" id="IPR004101">
    <property type="entry name" value="Mur_ligase_C"/>
</dbReference>
<dbReference type="UniPathway" id="UPA00077">
    <property type="reaction ID" value="UER00157"/>
</dbReference>
<evidence type="ECO:0000256" key="2">
    <source>
        <dbReference type="ARBA" id="ARBA00004799"/>
    </source>
</evidence>
<comment type="catalytic activity">
    <reaction evidence="19">
        <text>(6R)-5,10-methylenetetrahydrofolyl-(gamma-L-Glu)(n) + L-glutamate + ATP = (6R)-5,10-methylenetetrahydrofolyl-(gamma-L-Glu)(n+1) + ADP + phosphate + H(+)</text>
        <dbReference type="Rhea" id="RHEA:51912"/>
        <dbReference type="Rhea" id="RHEA-COMP:13257"/>
        <dbReference type="Rhea" id="RHEA-COMP:13258"/>
        <dbReference type="ChEBI" id="CHEBI:15378"/>
        <dbReference type="ChEBI" id="CHEBI:29985"/>
        <dbReference type="ChEBI" id="CHEBI:30616"/>
        <dbReference type="ChEBI" id="CHEBI:43474"/>
        <dbReference type="ChEBI" id="CHEBI:136572"/>
        <dbReference type="ChEBI" id="CHEBI:456216"/>
        <dbReference type="EC" id="6.3.2.17"/>
    </reaction>
</comment>
<dbReference type="GO" id="GO:0004326">
    <property type="term" value="F:tetrahydrofolylpolyglutamate synthase activity"/>
    <property type="evidence" value="ECO:0007669"/>
    <property type="project" value="UniProtKB-EC"/>
</dbReference>
<keyword evidence="10 21" id="KW-0547">Nucleotide-binding</keyword>
<dbReference type="SUPFAM" id="SSF53244">
    <property type="entry name" value="MurD-like peptide ligases, peptide-binding domain"/>
    <property type="match status" value="1"/>
</dbReference>
<evidence type="ECO:0000313" key="26">
    <source>
        <dbReference type="Proteomes" id="UP000263517"/>
    </source>
</evidence>
<keyword evidence="11 21" id="KW-0067">ATP-binding</keyword>
<comment type="pathway">
    <text evidence="2">Cofactor biosynthesis; tetrahydrofolate biosynthesis; 7,8-dihydrofolate from 2-amino-4-hydroxy-6-hydroxymethyl-7,8-dihydropteridine diphosphate and 4-aminobenzoate: step 2/2.</text>
</comment>
<evidence type="ECO:0000256" key="19">
    <source>
        <dbReference type="ARBA" id="ARBA00049035"/>
    </source>
</evidence>
<evidence type="ECO:0000256" key="16">
    <source>
        <dbReference type="ARBA" id="ARBA00032510"/>
    </source>
</evidence>
<comment type="similarity">
    <text evidence="4 21">Belongs to the folylpolyglutamate synthase family.</text>
</comment>
<name>A0A350P192_9ALTE</name>
<dbReference type="EMBL" id="DNAN01000169">
    <property type="protein sequence ID" value="HAW75059.1"/>
    <property type="molecule type" value="Genomic_DNA"/>
</dbReference>
<sequence length="432" mass="47209">MNTPKKLPTATDDSALEQWLSYLESIHPSAIDMGLTRVKQVAERLKLQFDNTLLITVAGTNGKGTTCRFLEQALLAQGKRVAVYGSPHLVSYRERVRFNGEWADSHAFCQAFQAIEAAREEITLTYFEFGTLAAIKMMQDWQADVVILEVGLGGRLDATNILDANLAVITTIDLDHQDYLGDTREKIATEKAGIMRENGKAVIGELRPPCTLFASVNELNVDAVWAQKDFYSNGSAPLNQQGQWDWQGKHSILNSLPAPHIPFQNVCTALAALEAIELLPSNAIIQNVIANTRLPGRQQLLRNTPKVVVDVAHNPQATKAMLSWLQGFQANKIHAVVGMLKDKSIAETLAPLSQLNAQWYVASTEGARGCEADVLTSALESAAVPASAISRFNGVAPAYESALKHCENNELVLVFGSFITVAAVMTHEHQHS</sequence>
<comment type="pathway">
    <text evidence="3">Cofactor biosynthesis; tetrahydrofolylpolyglutamate biosynthesis.</text>
</comment>
<evidence type="ECO:0000256" key="9">
    <source>
        <dbReference type="ARBA" id="ARBA00022723"/>
    </source>
</evidence>
<evidence type="ECO:0000256" key="20">
    <source>
        <dbReference type="ARBA" id="ARBA00049161"/>
    </source>
</evidence>
<protein>
    <recommendedName>
        <fullName evidence="7">Dihydrofolate synthase/folylpolyglutamate synthase</fullName>
        <ecNumber evidence="5">6.3.2.12</ecNumber>
        <ecNumber evidence="6">6.3.2.17</ecNumber>
    </recommendedName>
    <alternativeName>
        <fullName evidence="16">Folylpoly-gamma-glutamate synthetase-dihydrofolate synthetase</fullName>
    </alternativeName>
    <alternativeName>
        <fullName evidence="14">Folylpolyglutamate synthetase</fullName>
    </alternativeName>
    <alternativeName>
        <fullName evidence="15">Tetrahydrofolylpolyglutamate synthase</fullName>
    </alternativeName>
</protein>
<organism evidence="24 26">
    <name type="scientific">Alteromonas australica</name>
    <dbReference type="NCBI Taxonomy" id="589873"/>
    <lineage>
        <taxon>Bacteria</taxon>
        <taxon>Pseudomonadati</taxon>
        <taxon>Pseudomonadota</taxon>
        <taxon>Gammaproteobacteria</taxon>
        <taxon>Alteromonadales</taxon>
        <taxon>Alteromonadaceae</taxon>
        <taxon>Alteromonas/Salinimonas group</taxon>
        <taxon>Alteromonas</taxon>
    </lineage>
</organism>
<dbReference type="InterPro" id="IPR001645">
    <property type="entry name" value="Folylpolyglutamate_synth"/>
</dbReference>
<evidence type="ECO:0000259" key="23">
    <source>
        <dbReference type="Pfam" id="PF08245"/>
    </source>
</evidence>
<evidence type="ECO:0000256" key="11">
    <source>
        <dbReference type="ARBA" id="ARBA00022840"/>
    </source>
</evidence>
<evidence type="ECO:0000256" key="6">
    <source>
        <dbReference type="ARBA" id="ARBA00013025"/>
    </source>
</evidence>
<evidence type="ECO:0000256" key="17">
    <source>
        <dbReference type="ARBA" id="ARBA00047493"/>
    </source>
</evidence>
<evidence type="ECO:0000259" key="22">
    <source>
        <dbReference type="Pfam" id="PF02875"/>
    </source>
</evidence>
<evidence type="ECO:0000313" key="25">
    <source>
        <dbReference type="EMBL" id="HBU51402.1"/>
    </source>
</evidence>
<feature type="domain" description="Mur ligase central" evidence="23">
    <location>
        <begin position="57"/>
        <end position="202"/>
    </location>
</feature>
<dbReference type="InterPro" id="IPR013221">
    <property type="entry name" value="Mur_ligase_cen"/>
</dbReference>
<dbReference type="Gene3D" id="3.40.1190.10">
    <property type="entry name" value="Mur-like, catalytic domain"/>
    <property type="match status" value="1"/>
</dbReference>
<dbReference type="AlphaFoldDB" id="A0A350P192"/>
<dbReference type="GO" id="GO:0046656">
    <property type="term" value="P:folic acid biosynthetic process"/>
    <property type="evidence" value="ECO:0007669"/>
    <property type="project" value="UniProtKB-KW"/>
</dbReference>
<evidence type="ECO:0000256" key="14">
    <source>
        <dbReference type="ARBA" id="ARBA00030048"/>
    </source>
</evidence>
<dbReference type="Pfam" id="PF02875">
    <property type="entry name" value="Mur_ligase_C"/>
    <property type="match status" value="1"/>
</dbReference>
<evidence type="ECO:0000256" key="8">
    <source>
        <dbReference type="ARBA" id="ARBA00022598"/>
    </source>
</evidence>
<evidence type="ECO:0000256" key="15">
    <source>
        <dbReference type="ARBA" id="ARBA00030592"/>
    </source>
</evidence>
<keyword evidence="9" id="KW-0479">Metal-binding</keyword>
<comment type="catalytic activity">
    <reaction evidence="17">
        <text>(6S)-5,6,7,8-tetrahydrofolyl-(gamma-L-Glu)(n) + L-glutamate + ATP = (6S)-5,6,7,8-tetrahydrofolyl-(gamma-L-Glu)(n+1) + ADP + phosphate + H(+)</text>
        <dbReference type="Rhea" id="RHEA:10580"/>
        <dbReference type="Rhea" id="RHEA-COMP:14738"/>
        <dbReference type="Rhea" id="RHEA-COMP:14740"/>
        <dbReference type="ChEBI" id="CHEBI:15378"/>
        <dbReference type="ChEBI" id="CHEBI:29985"/>
        <dbReference type="ChEBI" id="CHEBI:30616"/>
        <dbReference type="ChEBI" id="CHEBI:43474"/>
        <dbReference type="ChEBI" id="CHEBI:141005"/>
        <dbReference type="ChEBI" id="CHEBI:456216"/>
        <dbReference type="EC" id="6.3.2.17"/>
    </reaction>
</comment>
<dbReference type="EC" id="6.3.2.17" evidence="6"/>
<dbReference type="SUPFAM" id="SSF53623">
    <property type="entry name" value="MurD-like peptide ligases, catalytic domain"/>
    <property type="match status" value="1"/>
</dbReference>
<dbReference type="EC" id="6.3.2.12" evidence="5"/>
<evidence type="ECO:0000313" key="27">
    <source>
        <dbReference type="Proteomes" id="UP000264779"/>
    </source>
</evidence>
<dbReference type="GO" id="GO:0046654">
    <property type="term" value="P:tetrahydrofolate biosynthetic process"/>
    <property type="evidence" value="ECO:0007669"/>
    <property type="project" value="UniProtKB-UniPathway"/>
</dbReference>
<dbReference type="PIRSF" id="PIRSF001563">
    <property type="entry name" value="Folylpolyglu_synth"/>
    <property type="match status" value="1"/>
</dbReference>
<dbReference type="Proteomes" id="UP000264779">
    <property type="component" value="Unassembled WGS sequence"/>
</dbReference>
<evidence type="ECO:0000256" key="21">
    <source>
        <dbReference type="PIRNR" id="PIRNR001563"/>
    </source>
</evidence>
<dbReference type="InterPro" id="IPR018109">
    <property type="entry name" value="Folylpolyglutamate_synth_CS"/>
</dbReference>
<comment type="caution">
    <text evidence="24">The sequence shown here is derived from an EMBL/GenBank/DDBJ whole genome shotgun (WGS) entry which is preliminary data.</text>
</comment>
<evidence type="ECO:0000256" key="7">
    <source>
        <dbReference type="ARBA" id="ARBA00019357"/>
    </source>
</evidence>
<dbReference type="RefSeq" id="WP_272963637.1">
    <property type="nucleotide sequence ID" value="NZ_CALBIY010000055.1"/>
</dbReference>
<reference evidence="26 27" key="1">
    <citation type="journal article" date="2018" name="Nat. Biotechnol.">
        <title>A standardized bacterial taxonomy based on genome phylogeny substantially revises the tree of life.</title>
        <authorList>
            <person name="Parks D.H."/>
            <person name="Chuvochina M."/>
            <person name="Waite D.W."/>
            <person name="Rinke C."/>
            <person name="Skarshewski A."/>
            <person name="Chaumeil P.A."/>
            <person name="Hugenholtz P."/>
        </authorList>
    </citation>
    <scope>NUCLEOTIDE SEQUENCE [LARGE SCALE GENOMIC DNA]</scope>
    <source>
        <strain evidence="25">UBA11621</strain>
        <strain evidence="24">UBA11978</strain>
    </source>
</reference>
<proteinExistence type="inferred from homology"/>
<evidence type="ECO:0000256" key="3">
    <source>
        <dbReference type="ARBA" id="ARBA00005150"/>
    </source>
</evidence>
<dbReference type="PANTHER" id="PTHR11136:SF0">
    <property type="entry name" value="DIHYDROFOLATE SYNTHETASE-RELATED"/>
    <property type="match status" value="1"/>
</dbReference>
<dbReference type="NCBIfam" id="NF008101">
    <property type="entry name" value="PRK10846.1"/>
    <property type="match status" value="1"/>
</dbReference>
<evidence type="ECO:0000256" key="18">
    <source>
        <dbReference type="ARBA" id="ARBA00047808"/>
    </source>
</evidence>
<dbReference type="NCBIfam" id="TIGR01499">
    <property type="entry name" value="folC"/>
    <property type="match status" value="1"/>
</dbReference>
<dbReference type="Proteomes" id="UP000263517">
    <property type="component" value="Unassembled WGS sequence"/>
</dbReference>
<evidence type="ECO:0000256" key="5">
    <source>
        <dbReference type="ARBA" id="ARBA00013023"/>
    </source>
</evidence>
<dbReference type="STRING" id="589873.EP12_12600"/>
<dbReference type="InterPro" id="IPR036565">
    <property type="entry name" value="Mur-like_cat_sf"/>
</dbReference>
<feature type="domain" description="Mur ligase C-terminal" evidence="22">
    <location>
        <begin position="296"/>
        <end position="418"/>
    </location>
</feature>
<dbReference type="Gene3D" id="3.90.190.20">
    <property type="entry name" value="Mur ligase, C-terminal domain"/>
    <property type="match status" value="1"/>
</dbReference>
<dbReference type="PANTHER" id="PTHR11136">
    <property type="entry name" value="FOLYLPOLYGLUTAMATE SYNTHASE-RELATED"/>
    <property type="match status" value="1"/>
</dbReference>
<dbReference type="InterPro" id="IPR036615">
    <property type="entry name" value="Mur_ligase_C_dom_sf"/>
</dbReference>
<comment type="catalytic activity">
    <reaction evidence="18">
        <text>10-formyltetrahydrofolyl-(gamma-L-Glu)(n) + L-glutamate + ATP = 10-formyltetrahydrofolyl-(gamma-L-Glu)(n+1) + ADP + phosphate + H(+)</text>
        <dbReference type="Rhea" id="RHEA:51904"/>
        <dbReference type="Rhea" id="RHEA-COMP:13088"/>
        <dbReference type="Rhea" id="RHEA-COMP:14300"/>
        <dbReference type="ChEBI" id="CHEBI:15378"/>
        <dbReference type="ChEBI" id="CHEBI:29985"/>
        <dbReference type="ChEBI" id="CHEBI:30616"/>
        <dbReference type="ChEBI" id="CHEBI:43474"/>
        <dbReference type="ChEBI" id="CHEBI:134413"/>
        <dbReference type="ChEBI" id="CHEBI:456216"/>
        <dbReference type="EC" id="6.3.2.17"/>
    </reaction>
</comment>
<evidence type="ECO:0000256" key="12">
    <source>
        <dbReference type="ARBA" id="ARBA00022842"/>
    </source>
</evidence>
<accession>A0A350P192</accession>
<keyword evidence="8 21" id="KW-0436">Ligase</keyword>
<dbReference type="GO" id="GO:0046872">
    <property type="term" value="F:metal ion binding"/>
    <property type="evidence" value="ECO:0007669"/>
    <property type="project" value="UniProtKB-KW"/>
</dbReference>
<dbReference type="GO" id="GO:0005524">
    <property type="term" value="F:ATP binding"/>
    <property type="evidence" value="ECO:0007669"/>
    <property type="project" value="UniProtKB-KW"/>
</dbReference>
<comment type="catalytic activity">
    <reaction evidence="20">
        <text>7,8-dihydropteroate + L-glutamate + ATP = 7,8-dihydrofolate + ADP + phosphate + H(+)</text>
        <dbReference type="Rhea" id="RHEA:23584"/>
        <dbReference type="ChEBI" id="CHEBI:15378"/>
        <dbReference type="ChEBI" id="CHEBI:17839"/>
        <dbReference type="ChEBI" id="CHEBI:29985"/>
        <dbReference type="ChEBI" id="CHEBI:30616"/>
        <dbReference type="ChEBI" id="CHEBI:43474"/>
        <dbReference type="ChEBI" id="CHEBI:57451"/>
        <dbReference type="ChEBI" id="CHEBI:456216"/>
        <dbReference type="EC" id="6.3.2.12"/>
    </reaction>
</comment>
<comment type="function">
    <text evidence="1">Functions in two distinct reactions of the de novo folate biosynthetic pathway. Catalyzes the addition of a glutamate residue to dihydropteroate (7,8-dihydropteroate or H2Pte) to form dihydrofolate (7,8-dihydrofolate monoglutamate or H2Pte-Glu). Also catalyzes successive additions of L-glutamate to tetrahydrofolate or 10-formyltetrahydrofolate or 5,10-methylenetetrahydrofolate, leading to folylpolyglutamate derivatives.</text>
</comment>
<dbReference type="EMBL" id="DONK01000130">
    <property type="protein sequence ID" value="HBU51402.1"/>
    <property type="molecule type" value="Genomic_DNA"/>
</dbReference>